<gene>
    <name evidence="1" type="ORF">GCM10009123_22330</name>
</gene>
<proteinExistence type="predicted"/>
<organism evidence="1 2">
    <name type="scientific">Kangiella japonica</name>
    <dbReference type="NCBI Taxonomy" id="647384"/>
    <lineage>
        <taxon>Bacteria</taxon>
        <taxon>Pseudomonadati</taxon>
        <taxon>Pseudomonadota</taxon>
        <taxon>Gammaproteobacteria</taxon>
        <taxon>Kangiellales</taxon>
        <taxon>Kangiellaceae</taxon>
        <taxon>Kangiella</taxon>
    </lineage>
</organism>
<sequence length="129" mass="15005">MDKFELTDMNLQQLTAEQRLKITQGIVQEIVLALNLGNYSLIWRYFSKNFSERFTQETFQRLHQELTSKYTKLTTFELLNSILINDEPNNPQLVETWRLSTQAAHALTLTLTLVPVKEFLAIEELSITA</sequence>
<dbReference type="RefSeq" id="WP_343990445.1">
    <property type="nucleotide sequence ID" value="NZ_BAAAFM010000008.1"/>
</dbReference>
<comment type="caution">
    <text evidence="1">The sequence shown here is derived from an EMBL/GenBank/DDBJ whole genome shotgun (WGS) entry which is preliminary data.</text>
</comment>
<protein>
    <submittedName>
        <fullName evidence="1">Uncharacterized protein</fullName>
    </submittedName>
</protein>
<keyword evidence="2" id="KW-1185">Reference proteome</keyword>
<reference evidence="2" key="1">
    <citation type="journal article" date="2019" name="Int. J. Syst. Evol. Microbiol.">
        <title>The Global Catalogue of Microorganisms (GCM) 10K type strain sequencing project: providing services to taxonomists for standard genome sequencing and annotation.</title>
        <authorList>
            <consortium name="The Broad Institute Genomics Platform"/>
            <consortium name="The Broad Institute Genome Sequencing Center for Infectious Disease"/>
            <person name="Wu L."/>
            <person name="Ma J."/>
        </authorList>
    </citation>
    <scope>NUCLEOTIDE SEQUENCE [LARGE SCALE GENOMIC DNA]</scope>
    <source>
        <strain evidence="2">JCM 16211</strain>
    </source>
</reference>
<evidence type="ECO:0000313" key="2">
    <source>
        <dbReference type="Proteomes" id="UP001501221"/>
    </source>
</evidence>
<dbReference type="EMBL" id="BAAAFM010000008">
    <property type="protein sequence ID" value="GAA0214709.1"/>
    <property type="molecule type" value="Genomic_DNA"/>
</dbReference>
<name>A0ABP3CT26_9GAMM</name>
<evidence type="ECO:0000313" key="1">
    <source>
        <dbReference type="EMBL" id="GAA0214709.1"/>
    </source>
</evidence>
<accession>A0ABP3CT26</accession>
<dbReference type="Proteomes" id="UP001501221">
    <property type="component" value="Unassembled WGS sequence"/>
</dbReference>